<dbReference type="Proteomes" id="UP001524383">
    <property type="component" value="Unassembled WGS sequence"/>
</dbReference>
<accession>A0ABD4TJP9</accession>
<evidence type="ECO:0000313" key="6">
    <source>
        <dbReference type="Proteomes" id="UP001524383"/>
    </source>
</evidence>
<keyword evidence="2" id="KW-0119">Carbohydrate metabolism</keyword>
<dbReference type="AlphaFoldDB" id="A0ABD4TJP9"/>
<dbReference type="Gene3D" id="3.20.110.20">
    <property type="match status" value="1"/>
</dbReference>
<dbReference type="PANTHER" id="PTHR36306">
    <property type="entry name" value="ALPHA-AMYLASE-RELATED-RELATED"/>
    <property type="match status" value="1"/>
</dbReference>
<dbReference type="InterPro" id="IPR011330">
    <property type="entry name" value="Glyco_hydro/deAcase_b/a-brl"/>
</dbReference>
<comment type="similarity">
    <text evidence="1">Belongs to the glycosyl hydrolase 57 family.</text>
</comment>
<name>A0ABD4TJP9_9EURY</name>
<dbReference type="EMBL" id="VOTZ01000021">
    <property type="protein sequence ID" value="MCQ1539157.1"/>
    <property type="molecule type" value="Genomic_DNA"/>
</dbReference>
<evidence type="ECO:0000256" key="3">
    <source>
        <dbReference type="SAM" id="MobiDB-lite"/>
    </source>
</evidence>
<keyword evidence="6" id="KW-1185">Reference proteome</keyword>
<dbReference type="SUPFAM" id="SSF88713">
    <property type="entry name" value="Glycoside hydrolase/deacetylase"/>
    <property type="match status" value="1"/>
</dbReference>
<evidence type="ECO:0000256" key="1">
    <source>
        <dbReference type="ARBA" id="ARBA00006821"/>
    </source>
</evidence>
<evidence type="ECO:0000313" key="5">
    <source>
        <dbReference type="EMBL" id="MCQ1539157.1"/>
    </source>
</evidence>
<dbReference type="PANTHER" id="PTHR36306:SF1">
    <property type="entry name" value="ALPHA-AMYLASE-RELATED"/>
    <property type="match status" value="1"/>
</dbReference>
<feature type="region of interest" description="Disordered" evidence="3">
    <location>
        <begin position="27"/>
        <end position="49"/>
    </location>
</feature>
<evidence type="ECO:0000256" key="2">
    <source>
        <dbReference type="ARBA" id="ARBA00023277"/>
    </source>
</evidence>
<dbReference type="InterPro" id="IPR004300">
    <property type="entry name" value="Glyco_hydro_57_N"/>
</dbReference>
<sequence>MPGDVSGVPQVCMSLVLRHQQLVDSPHARRVVKRGEKDPSPFPSQDEERRIRHLSASCYTPATECLIRMMDEGFSCGLLLSGVLLECLEGYEPDLYDLIREAATHRHAELLTESYFCSVVALFGEAEEYQHQVEMHQRAMEDLFGRRPSVLVATDSIFNWTVITAARKMGISAVYTDVFGKNTPLINPLKSYQAGGLPVFIRHCELSDDIALRYGEVDWVHHPLSPGTYAGWLSAIRDGIAHVMINMEVFGGRFHQETGILSFLEGLPAAFHDTGVCSILPSEAAVQASSPDQIPDELIESASAAWPVNMMQCTALEALKAAGRWVPDRTTLRRFQARDHFSQMAATSGSCGMLTDYRTQSDAYQYFSDYFAALCRFEGDQIGSVRAKSAARILRCIPPKLAFHFCTPYHREGFSAHSLEEFVKLLNVATDECILHHCKRLDFEHWIRDVINDPKLADEIHPLTDREDIQKAVIKRVQFLWNRLK</sequence>
<protein>
    <recommendedName>
        <fullName evidence="4">Glycoside hydrolase family 57 N-terminal domain-containing protein</fullName>
    </recommendedName>
</protein>
<dbReference type="InterPro" id="IPR052046">
    <property type="entry name" value="GH57_Enzymes"/>
</dbReference>
<organism evidence="5 6">
    <name type="scientific">Methanocalculus taiwanensis</name>
    <dbReference type="NCBI Taxonomy" id="106207"/>
    <lineage>
        <taxon>Archaea</taxon>
        <taxon>Methanobacteriati</taxon>
        <taxon>Methanobacteriota</taxon>
        <taxon>Stenosarchaea group</taxon>
        <taxon>Methanomicrobia</taxon>
        <taxon>Methanomicrobiales</taxon>
        <taxon>Methanocalculaceae</taxon>
        <taxon>Methanocalculus</taxon>
    </lineage>
</organism>
<feature type="domain" description="Glycoside hydrolase family 57 N-terminal" evidence="4">
    <location>
        <begin position="19"/>
        <end position="287"/>
    </location>
</feature>
<dbReference type="RefSeq" id="WP_255333122.1">
    <property type="nucleotide sequence ID" value="NZ_VOTZ01000021.1"/>
</dbReference>
<reference evidence="5 6" key="1">
    <citation type="submission" date="2019-08" db="EMBL/GenBank/DDBJ databases">
        <authorList>
            <person name="Chen S.-C."/>
            <person name="Lai M.-C."/>
            <person name="You Y.-T."/>
        </authorList>
    </citation>
    <scope>NUCLEOTIDE SEQUENCE [LARGE SCALE GENOMIC DNA]</scope>
    <source>
        <strain evidence="5 6">P2F9704a</strain>
    </source>
</reference>
<comment type="caution">
    <text evidence="5">The sequence shown here is derived from an EMBL/GenBank/DDBJ whole genome shotgun (WGS) entry which is preliminary data.</text>
</comment>
<dbReference type="Pfam" id="PF03065">
    <property type="entry name" value="Glyco_hydro_57"/>
    <property type="match status" value="1"/>
</dbReference>
<gene>
    <name evidence="5" type="ORF">FTO68_09215</name>
</gene>
<proteinExistence type="inferred from homology"/>
<evidence type="ECO:0000259" key="4">
    <source>
        <dbReference type="Pfam" id="PF03065"/>
    </source>
</evidence>